<dbReference type="EMBL" id="JAKKPZ010000002">
    <property type="protein sequence ID" value="KAI1725784.1"/>
    <property type="molecule type" value="Genomic_DNA"/>
</dbReference>
<organism evidence="1 2">
    <name type="scientific">Ditylenchus destructor</name>
    <dbReference type="NCBI Taxonomy" id="166010"/>
    <lineage>
        <taxon>Eukaryota</taxon>
        <taxon>Metazoa</taxon>
        <taxon>Ecdysozoa</taxon>
        <taxon>Nematoda</taxon>
        <taxon>Chromadorea</taxon>
        <taxon>Rhabditida</taxon>
        <taxon>Tylenchina</taxon>
        <taxon>Tylenchomorpha</taxon>
        <taxon>Sphaerularioidea</taxon>
        <taxon>Anguinidae</taxon>
        <taxon>Anguininae</taxon>
        <taxon>Ditylenchus</taxon>
    </lineage>
</organism>
<dbReference type="AlphaFoldDB" id="A0AAD4NB84"/>
<gene>
    <name evidence="1" type="ORF">DdX_02462</name>
</gene>
<proteinExistence type="predicted"/>
<accession>A0AAD4NB84</accession>
<evidence type="ECO:0000313" key="1">
    <source>
        <dbReference type="EMBL" id="KAI1725784.1"/>
    </source>
</evidence>
<dbReference type="Proteomes" id="UP001201812">
    <property type="component" value="Unassembled WGS sequence"/>
</dbReference>
<name>A0AAD4NB84_9BILA</name>
<evidence type="ECO:0000313" key="2">
    <source>
        <dbReference type="Proteomes" id="UP001201812"/>
    </source>
</evidence>
<protein>
    <submittedName>
        <fullName evidence="1">Uncharacterized protein</fullName>
    </submittedName>
</protein>
<comment type="caution">
    <text evidence="1">The sequence shown here is derived from an EMBL/GenBank/DDBJ whole genome shotgun (WGS) entry which is preliminary data.</text>
</comment>
<sequence length="93" mass="10476">MECGLCRPAQPVGTTRWSPKAAHAHYLFCAPHNSTKSTHNQHKALSSANVFGFNYPTSKGESDLVSIDRQYVWKCASPLRTNTRLADNNHEYR</sequence>
<keyword evidence="2" id="KW-1185">Reference proteome</keyword>
<reference evidence="1" key="1">
    <citation type="submission" date="2022-01" db="EMBL/GenBank/DDBJ databases">
        <title>Genome Sequence Resource for Two Populations of Ditylenchus destructor, the Migratory Endoparasitic Phytonematode.</title>
        <authorList>
            <person name="Zhang H."/>
            <person name="Lin R."/>
            <person name="Xie B."/>
        </authorList>
    </citation>
    <scope>NUCLEOTIDE SEQUENCE</scope>
    <source>
        <strain evidence="1">BazhouSP</strain>
    </source>
</reference>